<sequence length="97" mass="10708">MPFFIETTDKPGIAAQRADLRPEHLTYLESQKSLLLTVGAKLDDEGKPVGSVYVVDLDTREEAESFIAADPFSKADLFSETRIIPFRKAFVGGVSFV</sequence>
<reference evidence="3 4" key="1">
    <citation type="submission" date="2020-02" db="EMBL/GenBank/DDBJ databases">
        <title>Sequencing the genomes of 1000 actinobacteria strains.</title>
        <authorList>
            <person name="Klenk H.-P."/>
        </authorList>
    </citation>
    <scope>NUCLEOTIDE SEQUENCE [LARGE SCALE GENOMIC DNA]</scope>
    <source>
        <strain evidence="3 4">DSM 27960</strain>
    </source>
</reference>
<evidence type="ECO:0000259" key="2">
    <source>
        <dbReference type="Pfam" id="PF03795"/>
    </source>
</evidence>
<name>A0A7X5R384_9MICO</name>
<comment type="similarity">
    <text evidence="1">Belongs to the YciI family.</text>
</comment>
<dbReference type="InterPro" id="IPR011008">
    <property type="entry name" value="Dimeric_a/b-barrel"/>
</dbReference>
<gene>
    <name evidence="3" type="ORF">FHX76_002657</name>
</gene>
<dbReference type="SUPFAM" id="SSF54909">
    <property type="entry name" value="Dimeric alpha+beta barrel"/>
    <property type="match status" value="1"/>
</dbReference>
<evidence type="ECO:0000313" key="3">
    <source>
        <dbReference type="EMBL" id="NIH54761.1"/>
    </source>
</evidence>
<dbReference type="Gene3D" id="3.30.70.1060">
    <property type="entry name" value="Dimeric alpha+beta barrel"/>
    <property type="match status" value="1"/>
</dbReference>
<dbReference type="InterPro" id="IPR051807">
    <property type="entry name" value="Sec-metab_biosynth-assoc"/>
</dbReference>
<dbReference type="AlphaFoldDB" id="A0A7X5R384"/>
<dbReference type="EMBL" id="JAAMOX010000002">
    <property type="protein sequence ID" value="NIH54761.1"/>
    <property type="molecule type" value="Genomic_DNA"/>
</dbReference>
<accession>A0A7X5R384</accession>
<organism evidence="3 4">
    <name type="scientific">Lysinibacter cavernae</name>
    <dbReference type="NCBI Taxonomy" id="1640652"/>
    <lineage>
        <taxon>Bacteria</taxon>
        <taxon>Bacillati</taxon>
        <taxon>Actinomycetota</taxon>
        <taxon>Actinomycetes</taxon>
        <taxon>Micrococcales</taxon>
        <taxon>Microbacteriaceae</taxon>
        <taxon>Lysinibacter</taxon>
    </lineage>
</organism>
<evidence type="ECO:0000313" key="4">
    <source>
        <dbReference type="Proteomes" id="UP000541033"/>
    </source>
</evidence>
<protein>
    <recommendedName>
        <fullName evidence="2">YCII-related domain-containing protein</fullName>
    </recommendedName>
</protein>
<dbReference type="Pfam" id="PF03795">
    <property type="entry name" value="YCII"/>
    <property type="match status" value="1"/>
</dbReference>
<dbReference type="PANTHER" id="PTHR33606">
    <property type="entry name" value="PROTEIN YCII"/>
    <property type="match status" value="1"/>
</dbReference>
<keyword evidence="4" id="KW-1185">Reference proteome</keyword>
<dbReference type="InterPro" id="IPR005545">
    <property type="entry name" value="YCII"/>
</dbReference>
<dbReference type="Proteomes" id="UP000541033">
    <property type="component" value="Unassembled WGS sequence"/>
</dbReference>
<feature type="domain" description="YCII-related" evidence="2">
    <location>
        <begin position="1"/>
        <end position="87"/>
    </location>
</feature>
<dbReference type="RefSeq" id="WP_167151294.1">
    <property type="nucleotide sequence ID" value="NZ_JAAMOX010000002.1"/>
</dbReference>
<dbReference type="PANTHER" id="PTHR33606:SF3">
    <property type="entry name" value="PROTEIN YCII"/>
    <property type="match status" value="1"/>
</dbReference>
<evidence type="ECO:0000256" key="1">
    <source>
        <dbReference type="ARBA" id="ARBA00007689"/>
    </source>
</evidence>
<proteinExistence type="inferred from homology"/>
<comment type="caution">
    <text evidence="3">The sequence shown here is derived from an EMBL/GenBank/DDBJ whole genome shotgun (WGS) entry which is preliminary data.</text>
</comment>